<protein>
    <submittedName>
        <fullName evidence="3">J domain-containing protein</fullName>
    </submittedName>
</protein>
<dbReference type="Proteomes" id="UP001143391">
    <property type="component" value="Unassembled WGS sequence"/>
</dbReference>
<feature type="compositionally biased region" description="Acidic residues" evidence="1">
    <location>
        <begin position="68"/>
        <end position="77"/>
    </location>
</feature>
<organism evidence="3 4">
    <name type="scientific">Marinobacter iranensis</name>
    <dbReference type="NCBI Taxonomy" id="2962607"/>
    <lineage>
        <taxon>Bacteria</taxon>
        <taxon>Pseudomonadati</taxon>
        <taxon>Pseudomonadota</taxon>
        <taxon>Gammaproteobacteria</taxon>
        <taxon>Pseudomonadales</taxon>
        <taxon>Marinobacteraceae</taxon>
        <taxon>Marinobacter</taxon>
    </lineage>
</organism>
<feature type="compositionally biased region" description="Polar residues" evidence="1">
    <location>
        <begin position="52"/>
        <end position="64"/>
    </location>
</feature>
<evidence type="ECO:0000313" key="4">
    <source>
        <dbReference type="Proteomes" id="UP001143391"/>
    </source>
</evidence>
<comment type="caution">
    <text evidence="3">The sequence shown here is derived from an EMBL/GenBank/DDBJ whole genome shotgun (WGS) entry which is preliminary data.</text>
</comment>
<evidence type="ECO:0000256" key="2">
    <source>
        <dbReference type="SAM" id="Phobius"/>
    </source>
</evidence>
<dbReference type="RefSeq" id="WP_275706069.1">
    <property type="nucleotide sequence ID" value="NZ_JANCMW010000005.1"/>
</dbReference>
<dbReference type="EMBL" id="JANCMW010000005">
    <property type="protein sequence ID" value="MDF0750538.1"/>
    <property type="molecule type" value="Genomic_DNA"/>
</dbReference>
<name>A0ABT5YA24_9GAMM</name>
<keyword evidence="4" id="KW-1185">Reference proteome</keyword>
<sequence length="231" mass="25381">MNCWEVLGIEPTRDQARIQAAYEQQEKFASGEELEQLRRAFREATGGEPMTAQGQPEVRSNVQNPDPEATEATEEMEGATASPEQEPAELDASERQVVREVVIQVRALLNDSGRSNDAQIWKAILGEPPADQPHVRREIASALEPQVRPMAENGSFSPAVVQFLAGWFDWYNLRDAPEEEAEDDVQASKAADQEPQEELPPQMVNFWPAVIGWIVGLAILATLFGGMGGGG</sequence>
<keyword evidence="2" id="KW-1133">Transmembrane helix</keyword>
<evidence type="ECO:0000256" key="1">
    <source>
        <dbReference type="SAM" id="MobiDB-lite"/>
    </source>
</evidence>
<keyword evidence="2" id="KW-0812">Transmembrane</keyword>
<feature type="region of interest" description="Disordered" evidence="1">
    <location>
        <begin position="178"/>
        <end position="199"/>
    </location>
</feature>
<evidence type="ECO:0000313" key="3">
    <source>
        <dbReference type="EMBL" id="MDF0750538.1"/>
    </source>
</evidence>
<feature type="region of interest" description="Disordered" evidence="1">
    <location>
        <begin position="41"/>
        <end position="93"/>
    </location>
</feature>
<feature type="transmembrane region" description="Helical" evidence="2">
    <location>
        <begin position="206"/>
        <end position="226"/>
    </location>
</feature>
<accession>A0ABT5YA24</accession>
<proteinExistence type="predicted"/>
<keyword evidence="2" id="KW-0472">Membrane</keyword>
<reference evidence="3" key="1">
    <citation type="submission" date="2022-07" db="EMBL/GenBank/DDBJ databases">
        <title>Marinobacter iranensis a new bacterium isolate from a hipersaline lake in Iran.</title>
        <authorList>
            <person name="Mohammad A.M.A."/>
            <person name="Cristina S.-P."/>
            <person name="Antonio V."/>
        </authorList>
    </citation>
    <scope>NUCLEOTIDE SEQUENCE</scope>
    <source>
        <strain evidence="3">71-i</strain>
    </source>
</reference>
<gene>
    <name evidence="3" type="ORF">NLU14_09860</name>
</gene>